<comment type="similarity">
    <text evidence="1">Belongs to the ABC transporter superfamily.</text>
</comment>
<dbReference type="PROSITE" id="PS50893">
    <property type="entry name" value="ABC_TRANSPORTER_2"/>
    <property type="match status" value="1"/>
</dbReference>
<evidence type="ECO:0000313" key="6">
    <source>
        <dbReference type="EMBL" id="MFC0272855.1"/>
    </source>
</evidence>
<dbReference type="CDD" id="cd03257">
    <property type="entry name" value="ABC_NikE_OppD_transporters"/>
    <property type="match status" value="1"/>
</dbReference>
<dbReference type="SMART" id="SM00382">
    <property type="entry name" value="AAA"/>
    <property type="match status" value="1"/>
</dbReference>
<dbReference type="Proteomes" id="UP001589854">
    <property type="component" value="Unassembled WGS sequence"/>
</dbReference>
<evidence type="ECO:0000256" key="4">
    <source>
        <dbReference type="ARBA" id="ARBA00022840"/>
    </source>
</evidence>
<dbReference type="Gene3D" id="3.40.50.300">
    <property type="entry name" value="P-loop containing nucleotide triphosphate hydrolases"/>
    <property type="match status" value="1"/>
</dbReference>
<evidence type="ECO:0000256" key="3">
    <source>
        <dbReference type="ARBA" id="ARBA00022741"/>
    </source>
</evidence>
<dbReference type="SUPFAM" id="SSF52540">
    <property type="entry name" value="P-loop containing nucleoside triphosphate hydrolases"/>
    <property type="match status" value="1"/>
</dbReference>
<dbReference type="InterPro" id="IPR017871">
    <property type="entry name" value="ABC_transporter-like_CS"/>
</dbReference>
<feature type="domain" description="ABC transporter" evidence="5">
    <location>
        <begin position="26"/>
        <end position="282"/>
    </location>
</feature>
<dbReference type="Pfam" id="PF00005">
    <property type="entry name" value="ABC_tran"/>
    <property type="match status" value="1"/>
</dbReference>
<comment type="caution">
    <text evidence="6">The sequence shown here is derived from an EMBL/GenBank/DDBJ whole genome shotgun (WGS) entry which is preliminary data.</text>
</comment>
<name>A0ABV6GGP6_9BACI</name>
<dbReference type="InterPro" id="IPR003439">
    <property type="entry name" value="ABC_transporter-like_ATP-bd"/>
</dbReference>
<dbReference type="GO" id="GO:0005524">
    <property type="term" value="F:ATP binding"/>
    <property type="evidence" value="ECO:0007669"/>
    <property type="project" value="UniProtKB-KW"/>
</dbReference>
<sequence>MENVRLEDYVVYPETLLDERPIVFDIQDLQVHFPVNQSLFESFGSKKEAKKFVKAVDGISLSIREGETIGLAGESGCGKTTLAKTMVRLEEATSGKIAFNGKDIKGFRSQELKEFRKNAQMVFQDPYESLNPQFSIKQTLEESLIIHGMKGKKKRRERIIETLDKVGLRPAENFINRYPHQMSGGQRQRVAIARALVINPKFLVADEPVSMLDVSIRASILTLLQDLVKELNLASVYISHDLSLIRYVCDKTAIMYLGRIVEFGPTEDVILNPIHPYSKALISAVPSPQPLTESLHVPLEGEAPNPINVPNGCRFHPRCPVAIDKCKKVEPKVTYYESRRVECHLFDIEGGL</sequence>
<dbReference type="PANTHER" id="PTHR43776:SF8">
    <property type="entry name" value="ABC TRANSPORTER, ATP-BINDING PROTEIN"/>
    <property type="match status" value="1"/>
</dbReference>
<evidence type="ECO:0000256" key="2">
    <source>
        <dbReference type="ARBA" id="ARBA00022448"/>
    </source>
</evidence>
<evidence type="ECO:0000256" key="1">
    <source>
        <dbReference type="ARBA" id="ARBA00005417"/>
    </source>
</evidence>
<keyword evidence="7" id="KW-1185">Reference proteome</keyword>
<dbReference type="PANTHER" id="PTHR43776">
    <property type="entry name" value="TRANSPORT ATP-BINDING PROTEIN"/>
    <property type="match status" value="1"/>
</dbReference>
<dbReference type="RefSeq" id="WP_378935584.1">
    <property type="nucleotide sequence ID" value="NZ_JBHLVO010000013.1"/>
</dbReference>
<protein>
    <submittedName>
        <fullName evidence="6">ABC transporter ATP-binding protein</fullName>
    </submittedName>
</protein>
<reference evidence="6 7" key="1">
    <citation type="submission" date="2024-09" db="EMBL/GenBank/DDBJ databases">
        <authorList>
            <person name="Sun Q."/>
            <person name="Mori K."/>
        </authorList>
    </citation>
    <scope>NUCLEOTIDE SEQUENCE [LARGE SCALE GENOMIC DNA]</scope>
    <source>
        <strain evidence="6 7">CCM 7228</strain>
    </source>
</reference>
<proteinExistence type="inferred from homology"/>
<organism evidence="6 7">
    <name type="scientific">Metabacillus herbersteinensis</name>
    <dbReference type="NCBI Taxonomy" id="283816"/>
    <lineage>
        <taxon>Bacteria</taxon>
        <taxon>Bacillati</taxon>
        <taxon>Bacillota</taxon>
        <taxon>Bacilli</taxon>
        <taxon>Bacillales</taxon>
        <taxon>Bacillaceae</taxon>
        <taxon>Metabacillus</taxon>
    </lineage>
</organism>
<evidence type="ECO:0000313" key="7">
    <source>
        <dbReference type="Proteomes" id="UP001589854"/>
    </source>
</evidence>
<keyword evidence="4 6" id="KW-0067">ATP-binding</keyword>
<dbReference type="InterPro" id="IPR050319">
    <property type="entry name" value="ABC_transp_ATP-bind"/>
</dbReference>
<dbReference type="InterPro" id="IPR013563">
    <property type="entry name" value="Oligopep_ABC_C"/>
</dbReference>
<dbReference type="InterPro" id="IPR027417">
    <property type="entry name" value="P-loop_NTPase"/>
</dbReference>
<dbReference type="PROSITE" id="PS00211">
    <property type="entry name" value="ABC_TRANSPORTER_1"/>
    <property type="match status" value="1"/>
</dbReference>
<gene>
    <name evidence="6" type="ORF">ACFFIX_15600</name>
</gene>
<evidence type="ECO:0000259" key="5">
    <source>
        <dbReference type="PROSITE" id="PS50893"/>
    </source>
</evidence>
<dbReference type="EMBL" id="JBHLVO010000013">
    <property type="protein sequence ID" value="MFC0272855.1"/>
    <property type="molecule type" value="Genomic_DNA"/>
</dbReference>
<accession>A0ABV6GGP6</accession>
<keyword evidence="3" id="KW-0547">Nucleotide-binding</keyword>
<dbReference type="InterPro" id="IPR003593">
    <property type="entry name" value="AAA+_ATPase"/>
</dbReference>
<dbReference type="NCBIfam" id="TIGR01727">
    <property type="entry name" value="oligo_HPY"/>
    <property type="match status" value="1"/>
</dbReference>
<keyword evidence="2" id="KW-0813">Transport</keyword>
<dbReference type="Pfam" id="PF08352">
    <property type="entry name" value="oligo_HPY"/>
    <property type="match status" value="1"/>
</dbReference>